<comment type="caution">
    <text evidence="2">The sequence shown here is derived from an EMBL/GenBank/DDBJ whole genome shotgun (WGS) entry which is preliminary data.</text>
</comment>
<dbReference type="EMBL" id="JANAVB010002394">
    <property type="protein sequence ID" value="KAJ6851271.1"/>
    <property type="molecule type" value="Genomic_DNA"/>
</dbReference>
<protein>
    <submittedName>
        <fullName evidence="2">Uncharacterized protein</fullName>
    </submittedName>
</protein>
<feature type="compositionally biased region" description="Acidic residues" evidence="1">
    <location>
        <begin position="11"/>
        <end position="23"/>
    </location>
</feature>
<keyword evidence="3" id="KW-1185">Reference proteome</keyword>
<organism evidence="2 3">
    <name type="scientific">Iris pallida</name>
    <name type="common">Sweet iris</name>
    <dbReference type="NCBI Taxonomy" id="29817"/>
    <lineage>
        <taxon>Eukaryota</taxon>
        <taxon>Viridiplantae</taxon>
        <taxon>Streptophyta</taxon>
        <taxon>Embryophyta</taxon>
        <taxon>Tracheophyta</taxon>
        <taxon>Spermatophyta</taxon>
        <taxon>Magnoliopsida</taxon>
        <taxon>Liliopsida</taxon>
        <taxon>Asparagales</taxon>
        <taxon>Iridaceae</taxon>
        <taxon>Iridoideae</taxon>
        <taxon>Irideae</taxon>
        <taxon>Iris</taxon>
    </lineage>
</organism>
<feature type="region of interest" description="Disordered" evidence="1">
    <location>
        <begin position="7"/>
        <end position="31"/>
    </location>
</feature>
<accession>A0AAX6IE06</accession>
<dbReference type="AlphaFoldDB" id="A0AAX6IE06"/>
<dbReference type="Proteomes" id="UP001140949">
    <property type="component" value="Unassembled WGS sequence"/>
</dbReference>
<name>A0AAX6IE06_IRIPA</name>
<reference evidence="2" key="2">
    <citation type="submission" date="2023-04" db="EMBL/GenBank/DDBJ databases">
        <authorList>
            <person name="Bruccoleri R.E."/>
            <person name="Oakeley E.J."/>
            <person name="Faust A.-M."/>
            <person name="Dessus-Babus S."/>
            <person name="Altorfer M."/>
            <person name="Burckhardt D."/>
            <person name="Oertli M."/>
            <person name="Naumann U."/>
            <person name="Petersen F."/>
            <person name="Wong J."/>
        </authorList>
    </citation>
    <scope>NUCLEOTIDE SEQUENCE</scope>
    <source>
        <strain evidence="2">GSM-AAB239-AS_SAM_17_03QT</strain>
        <tissue evidence="2">Leaf</tissue>
    </source>
</reference>
<evidence type="ECO:0000256" key="1">
    <source>
        <dbReference type="SAM" id="MobiDB-lite"/>
    </source>
</evidence>
<gene>
    <name evidence="2" type="ORF">M6B38_261790</name>
</gene>
<proteinExistence type="predicted"/>
<sequence length="31" mass="3375">MDIFYGAALDDTCEQDSQEDPSLAEDITPIA</sequence>
<evidence type="ECO:0000313" key="2">
    <source>
        <dbReference type="EMBL" id="KAJ6851271.1"/>
    </source>
</evidence>
<reference evidence="2" key="1">
    <citation type="journal article" date="2023" name="GigaByte">
        <title>Genome assembly of the bearded iris, Iris pallida Lam.</title>
        <authorList>
            <person name="Bruccoleri R.E."/>
            <person name="Oakeley E.J."/>
            <person name="Faust A.M.E."/>
            <person name="Altorfer M."/>
            <person name="Dessus-Babus S."/>
            <person name="Burckhardt D."/>
            <person name="Oertli M."/>
            <person name="Naumann U."/>
            <person name="Petersen F."/>
            <person name="Wong J."/>
        </authorList>
    </citation>
    <scope>NUCLEOTIDE SEQUENCE</scope>
    <source>
        <strain evidence="2">GSM-AAB239-AS_SAM_17_03QT</strain>
    </source>
</reference>
<evidence type="ECO:0000313" key="3">
    <source>
        <dbReference type="Proteomes" id="UP001140949"/>
    </source>
</evidence>